<proteinExistence type="predicted"/>
<evidence type="ECO:0000313" key="2">
    <source>
        <dbReference type="WBParaSite" id="HCON_00188900-00001"/>
    </source>
</evidence>
<sequence>LLTRYLTSASHFSTTTVAPLLSHRGITKGMTSTMIGLATHQ</sequence>
<accession>A0A7I4Z4S7</accession>
<evidence type="ECO:0000313" key="1">
    <source>
        <dbReference type="Proteomes" id="UP000025227"/>
    </source>
</evidence>
<dbReference type="Proteomes" id="UP000025227">
    <property type="component" value="Unplaced"/>
</dbReference>
<name>A0A7I4Z4S7_HAECO</name>
<organism evidence="1 2">
    <name type="scientific">Haemonchus contortus</name>
    <name type="common">Barber pole worm</name>
    <dbReference type="NCBI Taxonomy" id="6289"/>
    <lineage>
        <taxon>Eukaryota</taxon>
        <taxon>Metazoa</taxon>
        <taxon>Ecdysozoa</taxon>
        <taxon>Nematoda</taxon>
        <taxon>Chromadorea</taxon>
        <taxon>Rhabditida</taxon>
        <taxon>Rhabditina</taxon>
        <taxon>Rhabditomorpha</taxon>
        <taxon>Strongyloidea</taxon>
        <taxon>Trichostrongylidae</taxon>
        <taxon>Haemonchus</taxon>
    </lineage>
</organism>
<keyword evidence="1" id="KW-1185">Reference proteome</keyword>
<protein>
    <submittedName>
        <fullName evidence="2">NADH dehydrogenase subunit 2</fullName>
    </submittedName>
</protein>
<dbReference type="WBParaSite" id="HCON_00188900-00001">
    <property type="protein sequence ID" value="HCON_00188900-00001"/>
    <property type="gene ID" value="HCON_00188900"/>
</dbReference>
<reference evidence="2" key="1">
    <citation type="submission" date="2020-12" db="UniProtKB">
        <authorList>
            <consortium name="WormBaseParasite"/>
        </authorList>
    </citation>
    <scope>IDENTIFICATION</scope>
    <source>
        <strain evidence="2">MHco3</strain>
    </source>
</reference>
<dbReference type="AlphaFoldDB" id="A0A7I4Z4S7"/>